<sequence>MDEAIAAMKSHKPGERLWYPECAKKSNVPQTTLMQRCKGTQKSMAARKIEKQKLNLHQEAELVTRFISQNNDHLILRWTKGIDAARHYADSEAKYDLYFDLLYEKIKEYDVEPAYTYNIDEKGFAIRESEDVTQFFQDGSREWITVLAGVCADGSTLPPGLIYASKNCSVRSTWVEDIKAGKHEVLVTSTPSG</sequence>
<comment type="caution">
    <text evidence="1">The sequence shown here is derived from an EMBL/GenBank/DDBJ whole genome shotgun (WGS) entry which is preliminary data.</text>
</comment>
<evidence type="ECO:0000313" key="1">
    <source>
        <dbReference type="EMBL" id="KAF2028695.1"/>
    </source>
</evidence>
<dbReference type="Proteomes" id="UP000799777">
    <property type="component" value="Unassembled WGS sequence"/>
</dbReference>
<dbReference type="AlphaFoldDB" id="A0A9P4LKY9"/>
<dbReference type="EMBL" id="ML978209">
    <property type="protein sequence ID" value="KAF2028695.1"/>
    <property type="molecule type" value="Genomic_DNA"/>
</dbReference>
<dbReference type="OrthoDB" id="3940997at2759"/>
<reference evidence="1" key="1">
    <citation type="journal article" date="2020" name="Stud. Mycol.">
        <title>101 Dothideomycetes genomes: a test case for predicting lifestyles and emergence of pathogens.</title>
        <authorList>
            <person name="Haridas S."/>
            <person name="Albert R."/>
            <person name="Binder M."/>
            <person name="Bloem J."/>
            <person name="Labutti K."/>
            <person name="Salamov A."/>
            <person name="Andreopoulos B."/>
            <person name="Baker S."/>
            <person name="Barry K."/>
            <person name="Bills G."/>
            <person name="Bluhm B."/>
            <person name="Cannon C."/>
            <person name="Castanera R."/>
            <person name="Culley D."/>
            <person name="Daum C."/>
            <person name="Ezra D."/>
            <person name="Gonzalez J."/>
            <person name="Henrissat B."/>
            <person name="Kuo A."/>
            <person name="Liang C."/>
            <person name="Lipzen A."/>
            <person name="Lutzoni F."/>
            <person name="Magnuson J."/>
            <person name="Mondo S."/>
            <person name="Nolan M."/>
            <person name="Ohm R."/>
            <person name="Pangilinan J."/>
            <person name="Park H.-J."/>
            <person name="Ramirez L."/>
            <person name="Alfaro M."/>
            <person name="Sun H."/>
            <person name="Tritt A."/>
            <person name="Yoshinaga Y."/>
            <person name="Zwiers L.-H."/>
            <person name="Turgeon B."/>
            <person name="Goodwin S."/>
            <person name="Spatafora J."/>
            <person name="Crous P."/>
            <person name="Grigoriev I."/>
        </authorList>
    </citation>
    <scope>NUCLEOTIDE SEQUENCE</scope>
    <source>
        <strain evidence="1">CBS 110217</strain>
    </source>
</reference>
<evidence type="ECO:0000313" key="2">
    <source>
        <dbReference type="Proteomes" id="UP000799777"/>
    </source>
</evidence>
<protein>
    <submittedName>
        <fullName evidence="1">Uncharacterized protein</fullName>
    </submittedName>
</protein>
<gene>
    <name evidence="1" type="ORF">EK21DRAFT_101591</name>
</gene>
<keyword evidence="2" id="KW-1185">Reference proteome</keyword>
<name>A0A9P4LKY9_9PLEO</name>
<organism evidence="1 2">
    <name type="scientific">Setomelanomma holmii</name>
    <dbReference type="NCBI Taxonomy" id="210430"/>
    <lineage>
        <taxon>Eukaryota</taxon>
        <taxon>Fungi</taxon>
        <taxon>Dikarya</taxon>
        <taxon>Ascomycota</taxon>
        <taxon>Pezizomycotina</taxon>
        <taxon>Dothideomycetes</taxon>
        <taxon>Pleosporomycetidae</taxon>
        <taxon>Pleosporales</taxon>
        <taxon>Pleosporineae</taxon>
        <taxon>Phaeosphaeriaceae</taxon>
        <taxon>Setomelanomma</taxon>
    </lineage>
</organism>
<proteinExistence type="predicted"/>
<accession>A0A9P4LKY9</accession>